<keyword evidence="1" id="KW-0812">Transmembrane</keyword>
<reference evidence="2 3" key="1">
    <citation type="submission" date="2016-12" db="EMBL/GenBank/DDBJ databases">
        <title>Isolation and genomic insights into novel planktonic Zetaproteobacteria from stratified waters of the Chesapeake Bay.</title>
        <authorList>
            <person name="McAllister S.M."/>
            <person name="Kato S."/>
            <person name="Chan C.S."/>
            <person name="Chiu B.K."/>
            <person name="Field E.K."/>
        </authorList>
    </citation>
    <scope>NUCLEOTIDE SEQUENCE [LARGE SCALE GENOMIC DNA]</scope>
    <source>
        <strain evidence="2 3">CP-5</strain>
    </source>
</reference>
<gene>
    <name evidence="2" type="ORF">Ga0123461_1637</name>
</gene>
<evidence type="ECO:0000313" key="2">
    <source>
        <dbReference type="EMBL" id="ATX80050.1"/>
    </source>
</evidence>
<evidence type="ECO:0000313" key="3">
    <source>
        <dbReference type="Proteomes" id="UP000231701"/>
    </source>
</evidence>
<feature type="transmembrane region" description="Helical" evidence="1">
    <location>
        <begin position="83"/>
        <end position="103"/>
    </location>
</feature>
<keyword evidence="1" id="KW-1133">Transmembrane helix</keyword>
<evidence type="ECO:0000256" key="1">
    <source>
        <dbReference type="SAM" id="Phobius"/>
    </source>
</evidence>
<dbReference type="Proteomes" id="UP000231701">
    <property type="component" value="Chromosome"/>
</dbReference>
<keyword evidence="3" id="KW-1185">Reference proteome</keyword>
<keyword evidence="1" id="KW-0472">Membrane</keyword>
<dbReference type="EMBL" id="CP018799">
    <property type="protein sequence ID" value="ATX80050.1"/>
    <property type="molecule type" value="Genomic_DNA"/>
</dbReference>
<proteinExistence type="predicted"/>
<accession>A0A2K8KYG5</accession>
<protein>
    <recommendedName>
        <fullName evidence="4">Double zinc ribbon</fullName>
    </recommendedName>
</protein>
<sequence length="151" mass="16563">MSPDPNEKVPPVSEQSDFEKFCASCGEKVDAVKEACETCGEKMGPVKEVCSRCGKKMGSMMKHCMDCCEKSGMMKTCIEKGGWALLIPYSIGVILFLVGWFLSAEALRLIWLILSSLIATVGFIGLVMVNLMIRKSPKEGDNSDEVNDPKE</sequence>
<organism evidence="2 3">
    <name type="scientific">Mariprofundus aestuarium</name>
    <dbReference type="NCBI Taxonomy" id="1921086"/>
    <lineage>
        <taxon>Bacteria</taxon>
        <taxon>Pseudomonadati</taxon>
        <taxon>Pseudomonadota</taxon>
        <taxon>Candidatius Mariprofundia</taxon>
        <taxon>Mariprofundales</taxon>
        <taxon>Mariprofundaceae</taxon>
        <taxon>Mariprofundus</taxon>
    </lineage>
</organism>
<dbReference type="AlphaFoldDB" id="A0A2K8KYG5"/>
<name>A0A2K8KYG5_MARES</name>
<dbReference type="RefSeq" id="WP_100277869.1">
    <property type="nucleotide sequence ID" value="NZ_CP018799.1"/>
</dbReference>
<feature type="transmembrane region" description="Helical" evidence="1">
    <location>
        <begin position="109"/>
        <end position="133"/>
    </location>
</feature>
<dbReference type="KEGG" id="maes:Ga0123461_1637"/>
<dbReference type="OrthoDB" id="5514845at2"/>
<evidence type="ECO:0008006" key="4">
    <source>
        <dbReference type="Google" id="ProtNLM"/>
    </source>
</evidence>